<proteinExistence type="predicted"/>
<gene>
    <name evidence="1" type="primary">CSON000318</name>
</gene>
<dbReference type="EMBL" id="UFQT01001052">
    <property type="protein sequence ID" value="SSX28649.1"/>
    <property type="molecule type" value="Genomic_DNA"/>
</dbReference>
<dbReference type="PANTHER" id="PTHR13318">
    <property type="entry name" value="PARTNER OF PAIRED, ISOFORM B-RELATED"/>
    <property type="match status" value="1"/>
</dbReference>
<sequence length="489" mass="56403">MNFFGKEIRLTNNNTLPFFNDIQFGDHQISKPPIIDEFHSDSCHVAAEKIEPSKMNFGGINNNPNSNGNLEMNNNELNENSNLIKLNDDCLLEILSYLNILDLMNIQDIHPRLDSVIEIHMHKYGEFSFEKEFERAKDFRVYQNATSILKFLGANLRSIALTLFQHFRENVNEVLKVLSKNCPNLDTLKCKHFNSDHLNSLKYLNPQLRQLKSFSFHFGKLTSDDELAIILNKTQILEELNILGNKEITGECLKNIRTLKSLNVSSCDKLKPECLINALHQNKNLRELSLDFFNKINQNVIDSLTGCHEIEFLSIEYFLHNNLPILNFDPIAKLACLKKLRFTLFGLIPIDTLLEELSKKNVLEELHLFLMCQEIKHHTIKCISKLTALKSLTILHSISDESLKMLKTLSNLEVLKIPKETELSTETIVDFIECCYKVKSLDIEYLRKDLLEKLNDIWAATPHRPKLNIFANKADIRIKSTETKSSIFT</sequence>
<name>A0A336MI68_CULSO</name>
<dbReference type="AlphaFoldDB" id="A0A336MI68"/>
<dbReference type="Gene3D" id="3.80.10.10">
    <property type="entry name" value="Ribonuclease Inhibitor"/>
    <property type="match status" value="1"/>
</dbReference>
<organism evidence="1">
    <name type="scientific">Culicoides sonorensis</name>
    <name type="common">Biting midge</name>
    <dbReference type="NCBI Taxonomy" id="179676"/>
    <lineage>
        <taxon>Eukaryota</taxon>
        <taxon>Metazoa</taxon>
        <taxon>Ecdysozoa</taxon>
        <taxon>Arthropoda</taxon>
        <taxon>Hexapoda</taxon>
        <taxon>Insecta</taxon>
        <taxon>Pterygota</taxon>
        <taxon>Neoptera</taxon>
        <taxon>Endopterygota</taxon>
        <taxon>Diptera</taxon>
        <taxon>Nematocera</taxon>
        <taxon>Chironomoidea</taxon>
        <taxon>Ceratopogonidae</taxon>
        <taxon>Ceratopogoninae</taxon>
        <taxon>Culicoides</taxon>
        <taxon>Monoculicoides</taxon>
    </lineage>
</organism>
<dbReference type="VEuPathDB" id="VectorBase:CSON000318"/>
<evidence type="ECO:0000313" key="1">
    <source>
        <dbReference type="EMBL" id="SSX28649.1"/>
    </source>
</evidence>
<dbReference type="SUPFAM" id="SSF52047">
    <property type="entry name" value="RNI-like"/>
    <property type="match status" value="1"/>
</dbReference>
<protein>
    <submittedName>
        <fullName evidence="1">CSON000318 protein</fullName>
    </submittedName>
</protein>
<dbReference type="InterPro" id="IPR032675">
    <property type="entry name" value="LRR_dom_sf"/>
</dbReference>
<dbReference type="GO" id="GO:0019005">
    <property type="term" value="C:SCF ubiquitin ligase complex"/>
    <property type="evidence" value="ECO:0007669"/>
    <property type="project" value="TreeGrafter"/>
</dbReference>
<accession>A0A336MI68</accession>
<reference evidence="1" key="1">
    <citation type="submission" date="2018-07" db="EMBL/GenBank/DDBJ databases">
        <authorList>
            <person name="Quirk P.G."/>
            <person name="Krulwich T.A."/>
        </authorList>
    </citation>
    <scope>NUCLEOTIDE SEQUENCE</scope>
</reference>
<dbReference type="GO" id="GO:0031146">
    <property type="term" value="P:SCF-dependent proteasomal ubiquitin-dependent protein catabolic process"/>
    <property type="evidence" value="ECO:0007669"/>
    <property type="project" value="TreeGrafter"/>
</dbReference>